<organism evidence="2">
    <name type="scientific">Sesamum angustifolium</name>
    <dbReference type="NCBI Taxonomy" id="2727405"/>
    <lineage>
        <taxon>Eukaryota</taxon>
        <taxon>Viridiplantae</taxon>
        <taxon>Streptophyta</taxon>
        <taxon>Embryophyta</taxon>
        <taxon>Tracheophyta</taxon>
        <taxon>Spermatophyta</taxon>
        <taxon>Magnoliopsida</taxon>
        <taxon>eudicotyledons</taxon>
        <taxon>Gunneridae</taxon>
        <taxon>Pentapetalae</taxon>
        <taxon>asterids</taxon>
        <taxon>lamiids</taxon>
        <taxon>Lamiales</taxon>
        <taxon>Pedaliaceae</taxon>
        <taxon>Sesamum</taxon>
    </lineage>
</organism>
<evidence type="ECO:0000313" key="2">
    <source>
        <dbReference type="EMBL" id="KAL0313836.1"/>
    </source>
</evidence>
<feature type="region of interest" description="Disordered" evidence="1">
    <location>
        <begin position="68"/>
        <end position="112"/>
    </location>
</feature>
<dbReference type="AlphaFoldDB" id="A0AAW2L6S0"/>
<accession>A0AAW2L6S0</accession>
<sequence>MDGISSENILRRGNDTPGPTEKVVQLTRAELQRLMEEAIRNALTEHERRIATPIVQEVAKKQLFKERETYREVAREAPKRGNRGEPEKDLEADFSEIGSSEREKEKRQVPGISRAEVDNVRWKIE</sequence>
<feature type="compositionally biased region" description="Basic and acidic residues" evidence="1">
    <location>
        <begin position="68"/>
        <end position="91"/>
    </location>
</feature>
<dbReference type="EMBL" id="JACGWK010000015">
    <property type="protein sequence ID" value="KAL0313836.1"/>
    <property type="molecule type" value="Genomic_DNA"/>
</dbReference>
<comment type="caution">
    <text evidence="2">The sequence shown here is derived from an EMBL/GenBank/DDBJ whole genome shotgun (WGS) entry which is preliminary data.</text>
</comment>
<reference evidence="2" key="2">
    <citation type="journal article" date="2024" name="Plant">
        <title>Genomic evolution and insights into agronomic trait innovations of Sesamum species.</title>
        <authorList>
            <person name="Miao H."/>
            <person name="Wang L."/>
            <person name="Qu L."/>
            <person name="Liu H."/>
            <person name="Sun Y."/>
            <person name="Le M."/>
            <person name="Wang Q."/>
            <person name="Wei S."/>
            <person name="Zheng Y."/>
            <person name="Lin W."/>
            <person name="Duan Y."/>
            <person name="Cao H."/>
            <person name="Xiong S."/>
            <person name="Wang X."/>
            <person name="Wei L."/>
            <person name="Li C."/>
            <person name="Ma Q."/>
            <person name="Ju M."/>
            <person name="Zhao R."/>
            <person name="Li G."/>
            <person name="Mu C."/>
            <person name="Tian Q."/>
            <person name="Mei H."/>
            <person name="Zhang T."/>
            <person name="Gao T."/>
            <person name="Zhang H."/>
        </authorList>
    </citation>
    <scope>NUCLEOTIDE SEQUENCE</scope>
    <source>
        <strain evidence="2">G01</strain>
    </source>
</reference>
<feature type="region of interest" description="Disordered" evidence="1">
    <location>
        <begin position="1"/>
        <end position="22"/>
    </location>
</feature>
<evidence type="ECO:0000256" key="1">
    <source>
        <dbReference type="SAM" id="MobiDB-lite"/>
    </source>
</evidence>
<gene>
    <name evidence="2" type="ORF">Sangu_2228000</name>
</gene>
<protein>
    <submittedName>
        <fullName evidence="2">Uncharacterized protein</fullName>
    </submittedName>
</protein>
<reference evidence="2" key="1">
    <citation type="submission" date="2020-06" db="EMBL/GenBank/DDBJ databases">
        <authorList>
            <person name="Li T."/>
            <person name="Hu X."/>
            <person name="Zhang T."/>
            <person name="Song X."/>
            <person name="Zhang H."/>
            <person name="Dai N."/>
            <person name="Sheng W."/>
            <person name="Hou X."/>
            <person name="Wei L."/>
        </authorList>
    </citation>
    <scope>NUCLEOTIDE SEQUENCE</scope>
    <source>
        <strain evidence="2">G01</strain>
        <tissue evidence="2">Leaf</tissue>
    </source>
</reference>
<feature type="compositionally biased region" description="Basic and acidic residues" evidence="1">
    <location>
        <begin position="99"/>
        <end position="108"/>
    </location>
</feature>
<proteinExistence type="predicted"/>
<name>A0AAW2L6S0_9LAMI</name>